<protein>
    <submittedName>
        <fullName evidence="3">Clip-associating protein</fullName>
    </submittedName>
</protein>
<dbReference type="GO" id="GO:0000226">
    <property type="term" value="P:microtubule cytoskeleton organization"/>
    <property type="evidence" value="ECO:0007669"/>
    <property type="project" value="TreeGrafter"/>
</dbReference>
<evidence type="ECO:0000256" key="1">
    <source>
        <dbReference type="SAM" id="MobiDB-lite"/>
    </source>
</evidence>
<feature type="compositionally biased region" description="Basic and acidic residues" evidence="1">
    <location>
        <begin position="359"/>
        <end position="368"/>
    </location>
</feature>
<comment type="caution">
    <text evidence="3">The sequence shown here is derived from an EMBL/GenBank/DDBJ whole genome shotgun (WGS) entry which is preliminary data.</text>
</comment>
<dbReference type="SMART" id="SM01349">
    <property type="entry name" value="TOG"/>
    <property type="match status" value="2"/>
</dbReference>
<dbReference type="Proteomes" id="UP001149090">
    <property type="component" value="Unassembled WGS sequence"/>
</dbReference>
<reference evidence="3" key="1">
    <citation type="submission" date="2022-10" db="EMBL/GenBank/DDBJ databases">
        <title>Novel sulphate-reducing endosymbionts in the free-living metamonad Anaeramoeba.</title>
        <authorList>
            <person name="Jerlstrom-Hultqvist J."/>
            <person name="Cepicka I."/>
            <person name="Gallot-Lavallee L."/>
            <person name="Salas-Leiva D."/>
            <person name="Curtis B.A."/>
            <person name="Zahonova K."/>
            <person name="Pipaliya S."/>
            <person name="Dacks J."/>
            <person name="Roger A.J."/>
        </authorList>
    </citation>
    <scope>NUCLEOTIDE SEQUENCE</scope>
    <source>
        <strain evidence="3">BMAN</strain>
    </source>
</reference>
<dbReference type="GO" id="GO:0000278">
    <property type="term" value="P:mitotic cell cycle"/>
    <property type="evidence" value="ECO:0007669"/>
    <property type="project" value="UniProtKB-ARBA"/>
</dbReference>
<evidence type="ECO:0000313" key="3">
    <source>
        <dbReference type="EMBL" id="KAJ5080606.1"/>
    </source>
</evidence>
<feature type="compositionally biased region" description="Basic residues" evidence="1">
    <location>
        <begin position="635"/>
        <end position="657"/>
    </location>
</feature>
<feature type="domain" description="TOG" evidence="2">
    <location>
        <begin position="33"/>
        <end position="273"/>
    </location>
</feature>
<dbReference type="PANTHER" id="PTHR21567">
    <property type="entry name" value="CLASP"/>
    <property type="match status" value="1"/>
</dbReference>
<keyword evidence="4" id="KW-1185">Reference proteome</keyword>
<feature type="compositionally biased region" description="Polar residues" evidence="1">
    <location>
        <begin position="378"/>
        <end position="394"/>
    </location>
</feature>
<dbReference type="InterPro" id="IPR011989">
    <property type="entry name" value="ARM-like"/>
</dbReference>
<organism evidence="3 4">
    <name type="scientific">Anaeramoeba ignava</name>
    <name type="common">Anaerobic marine amoeba</name>
    <dbReference type="NCBI Taxonomy" id="1746090"/>
    <lineage>
        <taxon>Eukaryota</taxon>
        <taxon>Metamonada</taxon>
        <taxon>Anaeramoebidae</taxon>
        <taxon>Anaeramoeba</taxon>
    </lineage>
</organism>
<dbReference type="SUPFAM" id="SSF48371">
    <property type="entry name" value="ARM repeat"/>
    <property type="match status" value="2"/>
</dbReference>
<feature type="compositionally biased region" description="Low complexity" evidence="1">
    <location>
        <begin position="347"/>
        <end position="358"/>
    </location>
</feature>
<feature type="region of interest" description="Disordered" evidence="1">
    <location>
        <begin position="626"/>
        <end position="701"/>
    </location>
</feature>
<dbReference type="AlphaFoldDB" id="A0A9Q0RGY4"/>
<feature type="compositionally biased region" description="Polar residues" evidence="1">
    <location>
        <begin position="321"/>
        <end position="336"/>
    </location>
</feature>
<gene>
    <name evidence="3" type="ORF">M0811_13922</name>
</gene>
<feature type="compositionally biased region" description="Basic residues" evidence="1">
    <location>
        <begin position="337"/>
        <end position="346"/>
    </location>
</feature>
<evidence type="ECO:0000313" key="4">
    <source>
        <dbReference type="Proteomes" id="UP001149090"/>
    </source>
</evidence>
<dbReference type="InterPro" id="IPR016024">
    <property type="entry name" value="ARM-type_fold"/>
</dbReference>
<dbReference type="GO" id="GO:0005881">
    <property type="term" value="C:cytoplasmic microtubule"/>
    <property type="evidence" value="ECO:0007669"/>
    <property type="project" value="TreeGrafter"/>
</dbReference>
<dbReference type="OrthoDB" id="46159at2759"/>
<accession>A0A9Q0RGY4</accession>
<sequence length="931" mass="107761">MSKHIRVVKKTKSVQKKKKLVDVDWNQVGEKYDPMNFENKENLQKKLDEFYQNLQSNDWETRKHNILQFHKILNGNTITDFSETLIETLGKFKSIFCNLLKEELKGIVKHTCFLISHFARKLEEDFAPIVEDEIFFVLLEILLSTNPVISECADSAIKQVVNKTISIEITSILQEIISKEEDGPLKEFCAEYNRVIIKNYSKEDLSPKVQEIEDSIIILVSSNSEKISVLGRRCFWEFSKHFPQRSKEIFLKLKQNLRSTILAQKHPENNPRNKFFTLIEPLQKSSTQKKKPDPKRSRSLVNKQSVLRLQNKTKLGAFNTKPLNAPTTTLRPSSPKKTVKIQKKVSTKNLLTKTNLGKLTEKKKENPKQKSKILKPTIQKSLKSDSSSGKTVNTKPEKDMKVLITQLNSRDWPTKSNALHQLLEISKQDDRPELTNKKIFKNVITAISRMFADSNSKLKVLSLQVLKELIDNYTLNFDQYLVSILVILIPLNTTKETEKEKITENMDMIRSCFSNSVLIPALTKAYEKIPSNYKPNVVQEMILSLRSNSDNCFEEQNTTKDVILMIKSLLKTKSTKAKPKCKKLLQIILEKNEPDLMKQIKSQNNQTQKLFLPLIEEIKLEKSKLKTKSNSQVKLKQKLKSKSKSISKSKPKLKSKPKSVEIIENINDNENENENDNENDNENENENINENEKEKEKEKENEFREIDLKVQKIILALSNPDQHKESLDQIIQYSESNTEEVWSRSFTTILFHLMNSFLASKSDQNFQQEILTVITKLAKNQLTYFQLCTGDLLREFFRACKGLDEENFAENNRIILSMFPAFEPSQIAFVIKPYLSSNDNHVLLSSITFFGKLSTLISKEQLEEKLNDVYSTLKDYLDHSSPLVRKAVVFTFIDIYKVLGDNFIRNRLAKTLKMGQLKLIVQYIQQEQSKK</sequence>
<dbReference type="GO" id="GO:0008017">
    <property type="term" value="F:microtubule binding"/>
    <property type="evidence" value="ECO:0007669"/>
    <property type="project" value="TreeGrafter"/>
</dbReference>
<feature type="compositionally biased region" description="Acidic residues" evidence="1">
    <location>
        <begin position="667"/>
        <end position="689"/>
    </location>
</feature>
<feature type="region of interest" description="Disordered" evidence="1">
    <location>
        <begin position="318"/>
        <end position="394"/>
    </location>
</feature>
<evidence type="ECO:0000259" key="2">
    <source>
        <dbReference type="SMART" id="SM01349"/>
    </source>
</evidence>
<feature type="region of interest" description="Disordered" evidence="1">
    <location>
        <begin position="281"/>
        <end position="304"/>
    </location>
</feature>
<dbReference type="OMA" id="HPAYMSA"/>
<dbReference type="Gene3D" id="1.25.10.10">
    <property type="entry name" value="Leucine-rich Repeat Variant"/>
    <property type="match status" value="3"/>
</dbReference>
<dbReference type="EMBL" id="JAPDFW010000006">
    <property type="protein sequence ID" value="KAJ5080606.1"/>
    <property type="molecule type" value="Genomic_DNA"/>
</dbReference>
<dbReference type="InterPro" id="IPR024395">
    <property type="entry name" value="CLASP_N_dom"/>
</dbReference>
<dbReference type="PANTHER" id="PTHR21567:SF9">
    <property type="entry name" value="CLIP-ASSOCIATING PROTEIN"/>
    <property type="match status" value="1"/>
</dbReference>
<dbReference type="Pfam" id="PF12348">
    <property type="entry name" value="CLASP_N"/>
    <property type="match status" value="1"/>
</dbReference>
<feature type="domain" description="TOG" evidence="2">
    <location>
        <begin position="385"/>
        <end position="624"/>
    </location>
</feature>
<proteinExistence type="predicted"/>
<name>A0A9Q0RGY4_ANAIG</name>
<dbReference type="InterPro" id="IPR034085">
    <property type="entry name" value="TOG"/>
</dbReference>
<feature type="compositionally biased region" description="Basic and acidic residues" evidence="1">
    <location>
        <begin position="690"/>
        <end position="701"/>
    </location>
</feature>
<dbReference type="GO" id="GO:0005819">
    <property type="term" value="C:spindle"/>
    <property type="evidence" value="ECO:0007669"/>
    <property type="project" value="UniProtKB-ARBA"/>
</dbReference>